<name>A0A1A9ZWM5_GLOPL</name>
<evidence type="ECO:0000313" key="1">
    <source>
        <dbReference type="EnsemblMetazoa" id="GPAI030208-PA"/>
    </source>
</evidence>
<proteinExistence type="predicted"/>
<dbReference type="AlphaFoldDB" id="A0A1A9ZWM5"/>
<sequence length="103" mass="11924">MQTYFSLPMDNVLRKKKTNHHQFVLDDNSGGGGRIIADDDDDNTNSTTIIMMLTIFIRIQIFEKTCKNEQNLDQSKGRFLISIKWDHGLCAVRTMYKDAMHNI</sequence>
<reference evidence="1" key="2">
    <citation type="submission" date="2020-05" db="UniProtKB">
        <authorList>
            <consortium name="EnsemblMetazoa"/>
        </authorList>
    </citation>
    <scope>IDENTIFICATION</scope>
    <source>
        <strain evidence="1">IAEA</strain>
    </source>
</reference>
<dbReference type="EnsemblMetazoa" id="GPAI027359-RA">
    <property type="protein sequence ID" value="GPAI027359-PA"/>
    <property type="gene ID" value="GPAI027359"/>
</dbReference>
<dbReference type="Proteomes" id="UP000092445">
    <property type="component" value="Unassembled WGS sequence"/>
</dbReference>
<dbReference type="VEuPathDB" id="VectorBase:GPAI027359"/>
<dbReference type="EnsemblMetazoa" id="GPAI030208-RA">
    <property type="protein sequence ID" value="GPAI030208-PA"/>
    <property type="gene ID" value="GPAI030208"/>
</dbReference>
<dbReference type="VEuPathDB" id="VectorBase:GPAI030208"/>
<protein>
    <submittedName>
        <fullName evidence="1">Uncharacterized protein</fullName>
    </submittedName>
</protein>
<organism evidence="1 2">
    <name type="scientific">Glossina pallidipes</name>
    <name type="common">Tsetse fly</name>
    <dbReference type="NCBI Taxonomy" id="7398"/>
    <lineage>
        <taxon>Eukaryota</taxon>
        <taxon>Metazoa</taxon>
        <taxon>Ecdysozoa</taxon>
        <taxon>Arthropoda</taxon>
        <taxon>Hexapoda</taxon>
        <taxon>Insecta</taxon>
        <taxon>Pterygota</taxon>
        <taxon>Neoptera</taxon>
        <taxon>Endopterygota</taxon>
        <taxon>Diptera</taxon>
        <taxon>Brachycera</taxon>
        <taxon>Muscomorpha</taxon>
        <taxon>Hippoboscoidea</taxon>
        <taxon>Glossinidae</taxon>
        <taxon>Glossina</taxon>
    </lineage>
</organism>
<evidence type="ECO:0000313" key="2">
    <source>
        <dbReference type="Proteomes" id="UP000092445"/>
    </source>
</evidence>
<reference evidence="2" key="1">
    <citation type="submission" date="2014-03" db="EMBL/GenBank/DDBJ databases">
        <authorList>
            <person name="Aksoy S."/>
            <person name="Warren W."/>
            <person name="Wilson R.K."/>
        </authorList>
    </citation>
    <scope>NUCLEOTIDE SEQUENCE [LARGE SCALE GENOMIC DNA]</scope>
    <source>
        <strain evidence="2">IAEA</strain>
    </source>
</reference>
<keyword evidence="2" id="KW-1185">Reference proteome</keyword>
<accession>A0A1A9ZWM5</accession>